<sequence length="268" mass="30909">ASRGKRVATEHSDQRWSGTRRFLNPVLQLVHMSPTKQRQRQRLRQIVIPPKPFIRTQREPFSVIKLSAKTEDDEFIADCIHAAQGVDERRLSALREEIADYDPHKIGVVDSAFLQRILSERLKLNFTQPNHLAKFVKIFAVDRHIPRLIFYERLLSQLEDIKLLLKKSVKGTSVMLQPENSSSSPVSSTKDAKLCEDIAKMLWNAGRSSADLEAVKFYLLNVDYFHSGVLSEQQIIRALQHFRLIAPFEQLLPKLLARCQLQGDLRYK</sequence>
<gene>
    <name evidence="1" type="ORF">SBAD_LOCUS10447</name>
</gene>
<protein>
    <submittedName>
        <fullName evidence="3">EF-hand domain-containing protein</fullName>
    </submittedName>
</protein>
<reference evidence="3" key="1">
    <citation type="submission" date="2016-06" db="UniProtKB">
        <authorList>
            <consortium name="WormBaseParasite"/>
        </authorList>
    </citation>
    <scope>IDENTIFICATION</scope>
</reference>
<name>A0A183J3J9_9BILA</name>
<dbReference type="Proteomes" id="UP000270296">
    <property type="component" value="Unassembled WGS sequence"/>
</dbReference>
<accession>A0A183J3J9</accession>
<keyword evidence="2" id="KW-1185">Reference proteome</keyword>
<dbReference type="AlphaFoldDB" id="A0A183J3J9"/>
<evidence type="ECO:0000313" key="2">
    <source>
        <dbReference type="Proteomes" id="UP000270296"/>
    </source>
</evidence>
<reference evidence="1 2" key="2">
    <citation type="submission" date="2018-11" db="EMBL/GenBank/DDBJ databases">
        <authorList>
            <consortium name="Pathogen Informatics"/>
        </authorList>
    </citation>
    <scope>NUCLEOTIDE SEQUENCE [LARGE SCALE GENOMIC DNA]</scope>
</reference>
<proteinExistence type="predicted"/>
<evidence type="ECO:0000313" key="3">
    <source>
        <dbReference type="WBParaSite" id="SBAD_0001081301-mRNA-1"/>
    </source>
</evidence>
<evidence type="ECO:0000313" key="1">
    <source>
        <dbReference type="EMBL" id="VDP31916.1"/>
    </source>
</evidence>
<organism evidence="3">
    <name type="scientific">Soboliphyme baturini</name>
    <dbReference type="NCBI Taxonomy" id="241478"/>
    <lineage>
        <taxon>Eukaryota</taxon>
        <taxon>Metazoa</taxon>
        <taxon>Ecdysozoa</taxon>
        <taxon>Nematoda</taxon>
        <taxon>Enoplea</taxon>
        <taxon>Dorylaimia</taxon>
        <taxon>Dioctophymatida</taxon>
        <taxon>Dioctophymatoidea</taxon>
        <taxon>Soboliphymatidae</taxon>
        <taxon>Soboliphyme</taxon>
    </lineage>
</organism>
<dbReference type="EMBL" id="UZAM01014091">
    <property type="protein sequence ID" value="VDP31916.1"/>
    <property type="molecule type" value="Genomic_DNA"/>
</dbReference>
<dbReference type="WBParaSite" id="SBAD_0001081301-mRNA-1">
    <property type="protein sequence ID" value="SBAD_0001081301-mRNA-1"/>
    <property type="gene ID" value="SBAD_0001081301"/>
</dbReference>